<sequence>MEQPGVDQVTEVTSTSWFARLGQAVFGILIGFVLIAISIGLLFWNEGRAIRTAQGLSEGAGIVRSVSPDRVDPANNGRLIHVSGMLSTAGPVADPDFALRVRGVRLERHVEVYQWKEETHSETRTKLGGGEERTTTYKYVRVWSDKPIDSDRFREPRGHTNPVMTYQSREAMAAGTRLGAFAVPETLLRGFGEARRLPATETQANALQLRVSRPVTINDGVLYVGRDPAQPAIGDMRISFSEVPLQAASVVAAQAGDGFAPFPTRTGTTVELIAAGTVPAAVMFRHAEEENVTATWVLRLIGAVFMLMGFSLILRPLAVAGSVIPLLGEVIGAGVLLVALVCTAAVAPVVIALGWLWYRPLVGIGVLAVGAATTWGLMKLLRARAAARKAALPAT</sequence>
<dbReference type="RefSeq" id="WP_230548662.1">
    <property type="nucleotide sequence ID" value="NZ_JAJISD010000001.1"/>
</dbReference>
<dbReference type="EMBL" id="JAJISD010000001">
    <property type="protein sequence ID" value="MCC8427426.1"/>
    <property type="molecule type" value="Genomic_DNA"/>
</dbReference>
<protein>
    <submittedName>
        <fullName evidence="8">TMEM43 family protein</fullName>
    </submittedName>
</protein>
<dbReference type="PANTHER" id="PTHR13416:SF2">
    <property type="entry name" value="TRANSMEMBRANE PROTEIN 43"/>
    <property type="match status" value="1"/>
</dbReference>
<evidence type="ECO:0000313" key="9">
    <source>
        <dbReference type="Proteomes" id="UP001198862"/>
    </source>
</evidence>
<feature type="transmembrane region" description="Helical" evidence="7">
    <location>
        <begin position="24"/>
        <end position="44"/>
    </location>
</feature>
<evidence type="ECO:0000256" key="2">
    <source>
        <dbReference type="ARBA" id="ARBA00004586"/>
    </source>
</evidence>
<keyword evidence="5 7" id="KW-1133">Transmembrane helix</keyword>
<keyword evidence="3 7" id="KW-0812">Transmembrane</keyword>
<evidence type="ECO:0000256" key="4">
    <source>
        <dbReference type="ARBA" id="ARBA00022824"/>
    </source>
</evidence>
<evidence type="ECO:0000256" key="7">
    <source>
        <dbReference type="SAM" id="Phobius"/>
    </source>
</evidence>
<evidence type="ECO:0000256" key="5">
    <source>
        <dbReference type="ARBA" id="ARBA00022989"/>
    </source>
</evidence>
<feature type="transmembrane region" description="Helical" evidence="7">
    <location>
        <begin position="326"/>
        <end position="351"/>
    </location>
</feature>
<proteinExistence type="predicted"/>
<keyword evidence="4" id="KW-0256">Endoplasmic reticulum</keyword>
<organism evidence="8 9">
    <name type="scientific">Reyranella aquatilis</name>
    <dbReference type="NCBI Taxonomy" id="2035356"/>
    <lineage>
        <taxon>Bacteria</taxon>
        <taxon>Pseudomonadati</taxon>
        <taxon>Pseudomonadota</taxon>
        <taxon>Alphaproteobacteria</taxon>
        <taxon>Hyphomicrobiales</taxon>
        <taxon>Reyranellaceae</taxon>
        <taxon>Reyranella</taxon>
    </lineage>
</organism>
<keyword evidence="9" id="KW-1185">Reference proteome</keyword>
<evidence type="ECO:0000256" key="3">
    <source>
        <dbReference type="ARBA" id="ARBA00022692"/>
    </source>
</evidence>
<reference evidence="8 9" key="1">
    <citation type="submission" date="2021-11" db="EMBL/GenBank/DDBJ databases">
        <authorList>
            <person name="Lee D.-H."/>
            <person name="Kim S.-B."/>
        </authorList>
    </citation>
    <scope>NUCLEOTIDE SEQUENCE [LARGE SCALE GENOMIC DNA]</scope>
    <source>
        <strain evidence="8 9">KCTC 52223</strain>
    </source>
</reference>
<keyword evidence="6 7" id="KW-0472">Membrane</keyword>
<comment type="caution">
    <text evidence="8">The sequence shown here is derived from an EMBL/GenBank/DDBJ whole genome shotgun (WGS) entry which is preliminary data.</text>
</comment>
<feature type="transmembrane region" description="Helical" evidence="7">
    <location>
        <begin position="296"/>
        <end position="314"/>
    </location>
</feature>
<dbReference type="Pfam" id="PF07787">
    <property type="entry name" value="TMEM43"/>
    <property type="match status" value="1"/>
</dbReference>
<feature type="transmembrane region" description="Helical" evidence="7">
    <location>
        <begin position="357"/>
        <end position="378"/>
    </location>
</feature>
<comment type="subcellular location">
    <subcellularLocation>
        <location evidence="1">Endomembrane system</location>
        <topology evidence="1">Multi-pass membrane protein</topology>
    </subcellularLocation>
    <subcellularLocation>
        <location evidence="2">Endoplasmic reticulum membrane</location>
    </subcellularLocation>
</comment>
<dbReference type="PANTHER" id="PTHR13416">
    <property type="match status" value="1"/>
</dbReference>
<evidence type="ECO:0000256" key="6">
    <source>
        <dbReference type="ARBA" id="ARBA00023136"/>
    </source>
</evidence>
<evidence type="ECO:0000313" key="8">
    <source>
        <dbReference type="EMBL" id="MCC8427426.1"/>
    </source>
</evidence>
<accession>A0ABS8KP42</accession>
<name>A0ABS8KP42_9HYPH</name>
<evidence type="ECO:0000256" key="1">
    <source>
        <dbReference type="ARBA" id="ARBA00004127"/>
    </source>
</evidence>
<gene>
    <name evidence="8" type="ORF">LJ725_00475</name>
</gene>
<dbReference type="InterPro" id="IPR012430">
    <property type="entry name" value="TMEM43_fam"/>
</dbReference>
<dbReference type="Proteomes" id="UP001198862">
    <property type="component" value="Unassembled WGS sequence"/>
</dbReference>